<feature type="domain" description="KRAB" evidence="14">
    <location>
        <begin position="181"/>
        <end position="253"/>
    </location>
</feature>
<name>A0A3Q0HCK7_ALLSI</name>
<comment type="similarity">
    <text evidence="2">Belongs to the krueppel C2H2-type zinc-finger protein family.</text>
</comment>
<feature type="domain" description="C2H2-type" evidence="13">
    <location>
        <begin position="560"/>
        <end position="587"/>
    </location>
</feature>
<evidence type="ECO:0000256" key="7">
    <source>
        <dbReference type="ARBA" id="ARBA00023015"/>
    </source>
</evidence>
<dbReference type="FunFam" id="3.30.160.60:FF:001343">
    <property type="entry name" value="Zinc finger protein 568"/>
    <property type="match status" value="1"/>
</dbReference>
<dbReference type="FunFam" id="3.30.160.60:FF:001927">
    <property type="entry name" value="Zinc finger protein 1184"/>
    <property type="match status" value="1"/>
</dbReference>
<keyword evidence="3" id="KW-0479">Metal-binding</keyword>
<feature type="region of interest" description="Disordered" evidence="12">
    <location>
        <begin position="396"/>
        <end position="417"/>
    </location>
</feature>
<dbReference type="GO" id="GO:0000981">
    <property type="term" value="F:DNA-binding transcription factor activity, RNA polymerase II-specific"/>
    <property type="evidence" value="ECO:0007669"/>
    <property type="project" value="TreeGrafter"/>
</dbReference>
<keyword evidence="9" id="KW-0804">Transcription</keyword>
<feature type="compositionally biased region" description="Basic and acidic residues" evidence="12">
    <location>
        <begin position="55"/>
        <end position="70"/>
    </location>
</feature>
<feature type="domain" description="C2H2-type" evidence="13">
    <location>
        <begin position="616"/>
        <end position="643"/>
    </location>
</feature>
<dbReference type="FunFam" id="3.30.160.60:FF:002343">
    <property type="entry name" value="Zinc finger protein 33A"/>
    <property type="match status" value="1"/>
</dbReference>
<keyword evidence="4" id="KW-0677">Repeat</keyword>
<dbReference type="PANTHER" id="PTHR14003:SF23">
    <property type="entry name" value="ZINC FINGER PROTEIN 143"/>
    <property type="match status" value="1"/>
</dbReference>
<dbReference type="FunFam" id="3.30.160.60:FF:002063">
    <property type="entry name" value="RB associated KRAB zinc finger"/>
    <property type="match status" value="1"/>
</dbReference>
<dbReference type="GO" id="GO:0005667">
    <property type="term" value="C:transcription regulator complex"/>
    <property type="evidence" value="ECO:0007669"/>
    <property type="project" value="TreeGrafter"/>
</dbReference>
<protein>
    <submittedName>
        <fullName evidence="17">Zinc finger protein 570-like</fullName>
    </submittedName>
</protein>
<dbReference type="Pfam" id="PF00096">
    <property type="entry name" value="zf-C2H2"/>
    <property type="match status" value="8"/>
</dbReference>
<evidence type="ECO:0000256" key="8">
    <source>
        <dbReference type="ARBA" id="ARBA00023125"/>
    </source>
</evidence>
<dbReference type="SUPFAM" id="SSF109640">
    <property type="entry name" value="KRAB domain (Kruppel-associated box)"/>
    <property type="match status" value="1"/>
</dbReference>
<dbReference type="PROSITE" id="PS50157">
    <property type="entry name" value="ZINC_FINGER_C2H2_2"/>
    <property type="match status" value="11"/>
</dbReference>
<dbReference type="FunFam" id="3.30.160.60:FF:002090">
    <property type="entry name" value="Zinc finger protein 473"/>
    <property type="match status" value="1"/>
</dbReference>
<dbReference type="FunFam" id="3.30.160.60:FF:000065">
    <property type="entry name" value="B-cell CLL/lymphoma 6, member B"/>
    <property type="match status" value="1"/>
</dbReference>
<feature type="compositionally biased region" description="Basic and acidic residues" evidence="12">
    <location>
        <begin position="324"/>
        <end position="333"/>
    </location>
</feature>
<dbReference type="PROSITE" id="PS50806">
    <property type="entry name" value="KRAB_RELATED"/>
    <property type="match status" value="1"/>
</dbReference>
<evidence type="ECO:0000256" key="5">
    <source>
        <dbReference type="ARBA" id="ARBA00022771"/>
    </source>
</evidence>
<feature type="domain" description="C2H2-type" evidence="13">
    <location>
        <begin position="475"/>
        <end position="503"/>
    </location>
</feature>
<feature type="domain" description="C2H2-type" evidence="13">
    <location>
        <begin position="420"/>
        <end position="447"/>
    </location>
</feature>
<dbReference type="AlphaFoldDB" id="A0A3Q0HCK7"/>
<evidence type="ECO:0000256" key="12">
    <source>
        <dbReference type="SAM" id="MobiDB-lite"/>
    </source>
</evidence>
<dbReference type="Gene3D" id="6.10.140.140">
    <property type="match status" value="1"/>
</dbReference>
<dbReference type="GO" id="GO:0045893">
    <property type="term" value="P:positive regulation of DNA-templated transcription"/>
    <property type="evidence" value="ECO:0007669"/>
    <property type="project" value="UniProtKB-ARBA"/>
</dbReference>
<keyword evidence="16" id="KW-1185">Reference proteome</keyword>
<evidence type="ECO:0000256" key="2">
    <source>
        <dbReference type="ARBA" id="ARBA00006991"/>
    </source>
</evidence>
<feature type="domain" description="C2H2-type" evidence="13">
    <location>
        <begin position="448"/>
        <end position="475"/>
    </location>
</feature>
<dbReference type="PROSITE" id="PS00028">
    <property type="entry name" value="ZINC_FINGER_C2H2_1"/>
    <property type="match status" value="10"/>
</dbReference>
<dbReference type="SMART" id="SM00355">
    <property type="entry name" value="ZnF_C2H2"/>
    <property type="match status" value="10"/>
</dbReference>
<dbReference type="PROSITE" id="PS50805">
    <property type="entry name" value="KRAB"/>
    <property type="match status" value="1"/>
</dbReference>
<dbReference type="InterPro" id="IPR003655">
    <property type="entry name" value="aKRAB"/>
</dbReference>
<dbReference type="InParanoid" id="A0A3Q0HCK7"/>
<feature type="region of interest" description="Disordered" evidence="12">
    <location>
        <begin position="47"/>
        <end position="174"/>
    </location>
</feature>
<feature type="domain" description="C2H2-type" evidence="13">
    <location>
        <begin position="504"/>
        <end position="531"/>
    </location>
</feature>
<dbReference type="RefSeq" id="XP_025068205.1">
    <property type="nucleotide sequence ID" value="XM_025212420.1"/>
</dbReference>
<organism evidence="16 17">
    <name type="scientific">Alligator sinensis</name>
    <name type="common">Chinese alligator</name>
    <dbReference type="NCBI Taxonomy" id="38654"/>
    <lineage>
        <taxon>Eukaryota</taxon>
        <taxon>Metazoa</taxon>
        <taxon>Chordata</taxon>
        <taxon>Craniata</taxon>
        <taxon>Vertebrata</taxon>
        <taxon>Euteleostomi</taxon>
        <taxon>Archelosauria</taxon>
        <taxon>Archosauria</taxon>
        <taxon>Crocodylia</taxon>
        <taxon>Alligatoridae</taxon>
        <taxon>Alligatorinae</taxon>
        <taxon>Alligator</taxon>
    </lineage>
</organism>
<evidence type="ECO:0000259" key="14">
    <source>
        <dbReference type="PROSITE" id="PS50805"/>
    </source>
</evidence>
<dbReference type="PANTHER" id="PTHR14003">
    <property type="entry name" value="TRANSCRIPTIONAL REPRESSOR PROTEIN YY"/>
    <property type="match status" value="1"/>
</dbReference>
<gene>
    <name evidence="17" type="primary">LOC106722586</name>
</gene>
<evidence type="ECO:0000256" key="1">
    <source>
        <dbReference type="ARBA" id="ARBA00004123"/>
    </source>
</evidence>
<evidence type="ECO:0000256" key="11">
    <source>
        <dbReference type="PROSITE-ProRule" id="PRU00042"/>
    </source>
</evidence>
<evidence type="ECO:0000259" key="13">
    <source>
        <dbReference type="PROSITE" id="PS50157"/>
    </source>
</evidence>
<dbReference type="CDD" id="cd07765">
    <property type="entry name" value="KRAB_A-box"/>
    <property type="match status" value="1"/>
</dbReference>
<dbReference type="Proteomes" id="UP000189705">
    <property type="component" value="Unplaced"/>
</dbReference>
<dbReference type="GO" id="GO:0000785">
    <property type="term" value="C:chromatin"/>
    <property type="evidence" value="ECO:0007669"/>
    <property type="project" value="TreeGrafter"/>
</dbReference>
<comment type="subcellular location">
    <subcellularLocation>
        <location evidence="1">Nucleus</location>
    </subcellularLocation>
</comment>
<keyword evidence="10" id="KW-0539">Nucleus</keyword>
<dbReference type="GO" id="GO:0031519">
    <property type="term" value="C:PcG protein complex"/>
    <property type="evidence" value="ECO:0007669"/>
    <property type="project" value="TreeGrafter"/>
</dbReference>
<dbReference type="SUPFAM" id="SSF57667">
    <property type="entry name" value="beta-beta-alpha zinc fingers"/>
    <property type="match status" value="6"/>
</dbReference>
<dbReference type="KEGG" id="asn:106722586"/>
<feature type="domain" description="C2H2-type" evidence="13">
    <location>
        <begin position="532"/>
        <end position="559"/>
    </location>
</feature>
<dbReference type="Pfam" id="PF01352">
    <property type="entry name" value="KRAB"/>
    <property type="match status" value="1"/>
</dbReference>
<evidence type="ECO:0000259" key="15">
    <source>
        <dbReference type="PROSITE" id="PS50806"/>
    </source>
</evidence>
<dbReference type="InterPro" id="IPR013087">
    <property type="entry name" value="Znf_C2H2_type"/>
</dbReference>
<reference evidence="17" key="1">
    <citation type="submission" date="2025-08" db="UniProtKB">
        <authorList>
            <consortium name="RefSeq"/>
        </authorList>
    </citation>
    <scope>IDENTIFICATION</scope>
</reference>
<evidence type="ECO:0000256" key="10">
    <source>
        <dbReference type="ARBA" id="ARBA00023242"/>
    </source>
</evidence>
<dbReference type="GeneID" id="106722586"/>
<keyword evidence="7" id="KW-0805">Transcription regulation</keyword>
<evidence type="ECO:0000256" key="6">
    <source>
        <dbReference type="ARBA" id="ARBA00022833"/>
    </source>
</evidence>
<feature type="domain" description="C2H2-type" evidence="13">
    <location>
        <begin position="588"/>
        <end position="615"/>
    </location>
</feature>
<feature type="domain" description="C2H2-type" evidence="13">
    <location>
        <begin position="672"/>
        <end position="699"/>
    </location>
</feature>
<keyword evidence="6" id="KW-0862">Zinc</keyword>
<feature type="domain" description="C2H2-type" evidence="13">
    <location>
        <begin position="700"/>
        <end position="727"/>
    </location>
</feature>
<dbReference type="GO" id="GO:0008270">
    <property type="term" value="F:zinc ion binding"/>
    <property type="evidence" value="ECO:0007669"/>
    <property type="project" value="UniProtKB-KW"/>
</dbReference>
<evidence type="ECO:0000313" key="16">
    <source>
        <dbReference type="Proteomes" id="UP000189705"/>
    </source>
</evidence>
<evidence type="ECO:0000256" key="3">
    <source>
        <dbReference type="ARBA" id="ARBA00022723"/>
    </source>
</evidence>
<dbReference type="FunFam" id="3.30.160.60:FF:001498">
    <property type="entry name" value="Zinc finger protein 404"/>
    <property type="match status" value="1"/>
</dbReference>
<feature type="domain" description="KRAB-related" evidence="15">
    <location>
        <begin position="178"/>
        <end position="242"/>
    </location>
</feature>
<feature type="compositionally biased region" description="Polar residues" evidence="12">
    <location>
        <begin position="334"/>
        <end position="354"/>
    </location>
</feature>
<keyword evidence="8" id="KW-0238">DNA-binding</keyword>
<dbReference type="SMART" id="SM00349">
    <property type="entry name" value="KRAB"/>
    <property type="match status" value="1"/>
</dbReference>
<sequence length="727" mass="81466">MRSWERACSVETCAEAVRLAEGVQLGQEEEEEKLQVTVCVKVKEADSWLQQPKAHSRDAPLQETGQRETPEPQDELPLVPKEELLSFQESDSPKTEESWERSAGGSSSGWCPRQGPFPVAGAGTLSRADQQPPEEGPVDWELQRTSPGRLEERGSLTPEPGQLQERQGKPPKQGESMELQQIFEDMAVYFTRKEWELLGDEDKVLYRDQMLRNFHALVSLGYGGPTPDVICRIQRGEADLWICDDENHGGILRPEDLLPGSCDMKDAWDLSAEESSTGSFPTSELSLEAGGAWLLSRAEEQPPVEGSAKLKPARTSPGSLGELDALRPEKDQWNKSQGRPQKQKETTAVNQVPSSVGCESGDWTQPSKSPGGREEFMELRDMKSHQTEFHWRQTLYPNEASGEGLSGKQKLTAEKRERAHPCPECRKTFNCPSLLALHKMRHAGEKPHVCTKCRKSFTCLSTLVAHHKTHSGELPHCFTKCGKSFVYPIDLVKHQHAQKGKRQYCCTKCRKSFTLSSNLARHRRVHTGEKPHQCSLCGRRFTQSCHLARHQLTHTGEKPHQCSLCGKRFTLSSSLTRHQRIHTGEKPHGCSECGKSFTQASHLADHQRIHTGEKPHLCPECGKSFSQSSHLAQHQRIHTGEKPHRCPECGKSFSHSSHLAQHQLIHTGEKPHQCCVCGKGFTQSSSLARHQRIHTGEKPHGCLECGKSFTQSCHLARHQLLHTQEHP</sequence>
<dbReference type="GO" id="GO:0000978">
    <property type="term" value="F:RNA polymerase II cis-regulatory region sequence-specific DNA binding"/>
    <property type="evidence" value="ECO:0007669"/>
    <property type="project" value="TreeGrafter"/>
</dbReference>
<accession>A0A3Q0HCK7</accession>
<evidence type="ECO:0000313" key="17">
    <source>
        <dbReference type="RefSeq" id="XP_025068205.1"/>
    </source>
</evidence>
<dbReference type="InterPro" id="IPR001909">
    <property type="entry name" value="KRAB"/>
</dbReference>
<feature type="domain" description="C2H2-type" evidence="13">
    <location>
        <begin position="644"/>
        <end position="671"/>
    </location>
</feature>
<dbReference type="FunFam" id="3.30.160.60:FF:000663">
    <property type="entry name" value="Zinc finger protein 45"/>
    <property type="match status" value="1"/>
</dbReference>
<proteinExistence type="inferred from homology"/>
<keyword evidence="5 11" id="KW-0863">Zinc-finger</keyword>
<dbReference type="InterPro" id="IPR036051">
    <property type="entry name" value="KRAB_dom_sf"/>
</dbReference>
<feature type="compositionally biased region" description="Basic and acidic residues" evidence="12">
    <location>
        <begin position="91"/>
        <end position="100"/>
    </location>
</feature>
<dbReference type="FunFam" id="3.30.160.60:FF:001732">
    <property type="entry name" value="Zgc:162936"/>
    <property type="match status" value="1"/>
</dbReference>
<feature type="region of interest" description="Disordered" evidence="12">
    <location>
        <begin position="299"/>
        <end position="373"/>
    </location>
</feature>
<evidence type="ECO:0000256" key="9">
    <source>
        <dbReference type="ARBA" id="ARBA00023163"/>
    </source>
</evidence>
<dbReference type="InterPro" id="IPR036236">
    <property type="entry name" value="Znf_C2H2_sf"/>
</dbReference>
<evidence type="ECO:0000256" key="4">
    <source>
        <dbReference type="ARBA" id="ARBA00022737"/>
    </source>
</evidence>
<dbReference type="Gene3D" id="3.30.160.60">
    <property type="entry name" value="Classic Zinc Finger"/>
    <property type="match status" value="10"/>
</dbReference>